<evidence type="ECO:0000313" key="7">
    <source>
        <dbReference type="Proteomes" id="UP000070516"/>
    </source>
</evidence>
<evidence type="ECO:0000256" key="4">
    <source>
        <dbReference type="ARBA" id="ARBA00023163"/>
    </source>
</evidence>
<dbReference type="AlphaFoldDB" id="A0A127I341"/>
<evidence type="ECO:0000313" key="6">
    <source>
        <dbReference type="EMBL" id="AMN81305.1"/>
    </source>
</evidence>
<dbReference type="PROSITE" id="PS50931">
    <property type="entry name" value="HTH_LYSR"/>
    <property type="match status" value="1"/>
</dbReference>
<organism evidence="6 7">
    <name type="scientific">Pseudomonas azotoformans</name>
    <dbReference type="NCBI Taxonomy" id="47878"/>
    <lineage>
        <taxon>Bacteria</taxon>
        <taxon>Pseudomonadati</taxon>
        <taxon>Pseudomonadota</taxon>
        <taxon>Gammaproteobacteria</taxon>
        <taxon>Pseudomonadales</taxon>
        <taxon>Pseudomonadaceae</taxon>
        <taxon>Pseudomonas</taxon>
    </lineage>
</organism>
<evidence type="ECO:0000256" key="2">
    <source>
        <dbReference type="ARBA" id="ARBA00023015"/>
    </source>
</evidence>
<dbReference type="InterPro" id="IPR005119">
    <property type="entry name" value="LysR_subst-bd"/>
</dbReference>
<protein>
    <submittedName>
        <fullName evidence="6">LysR family transcriptional regulator</fullName>
    </submittedName>
</protein>
<proteinExistence type="inferred from homology"/>
<keyword evidence="2" id="KW-0805">Transcription regulation</keyword>
<dbReference type="InterPro" id="IPR050176">
    <property type="entry name" value="LTTR"/>
</dbReference>
<dbReference type="SUPFAM" id="SSF46785">
    <property type="entry name" value="Winged helix' DNA-binding domain"/>
    <property type="match status" value="1"/>
</dbReference>
<name>A0A127I341_PSEAZ</name>
<gene>
    <name evidence="6" type="ORF">AYR47_24660</name>
</gene>
<evidence type="ECO:0000256" key="1">
    <source>
        <dbReference type="ARBA" id="ARBA00009437"/>
    </source>
</evidence>
<comment type="similarity">
    <text evidence="1">Belongs to the LysR transcriptional regulatory family.</text>
</comment>
<dbReference type="PRINTS" id="PR00039">
    <property type="entry name" value="HTHLYSR"/>
</dbReference>
<reference evidence="6 7" key="1">
    <citation type="submission" date="2016-02" db="EMBL/GenBank/DDBJ databases">
        <title>Complete genome sequence of Pseudomonas azotoformans S4.</title>
        <authorList>
            <person name="Fang Y."/>
            <person name="Wu L."/>
            <person name="Feng G."/>
        </authorList>
    </citation>
    <scope>NUCLEOTIDE SEQUENCE [LARGE SCALE GENOMIC DNA]</scope>
    <source>
        <strain evidence="6 7">S4</strain>
    </source>
</reference>
<dbReference type="PANTHER" id="PTHR30579:SF7">
    <property type="entry name" value="HTH-TYPE TRANSCRIPTIONAL REGULATOR LRHA-RELATED"/>
    <property type="match status" value="1"/>
</dbReference>
<dbReference type="PANTHER" id="PTHR30579">
    <property type="entry name" value="TRANSCRIPTIONAL REGULATOR"/>
    <property type="match status" value="1"/>
</dbReference>
<keyword evidence="3" id="KW-0238">DNA-binding</keyword>
<dbReference type="InterPro" id="IPR036388">
    <property type="entry name" value="WH-like_DNA-bd_sf"/>
</dbReference>
<dbReference type="Pfam" id="PF00126">
    <property type="entry name" value="HTH_1"/>
    <property type="match status" value="1"/>
</dbReference>
<dbReference type="GO" id="GO:0003700">
    <property type="term" value="F:DNA-binding transcription factor activity"/>
    <property type="evidence" value="ECO:0007669"/>
    <property type="project" value="InterPro"/>
</dbReference>
<dbReference type="Gene3D" id="3.40.190.10">
    <property type="entry name" value="Periplasmic binding protein-like II"/>
    <property type="match status" value="2"/>
</dbReference>
<dbReference type="Proteomes" id="UP000070516">
    <property type="component" value="Chromosome"/>
</dbReference>
<dbReference type="KEGG" id="pazo:AYR47_24660"/>
<evidence type="ECO:0000259" key="5">
    <source>
        <dbReference type="PROSITE" id="PS50931"/>
    </source>
</evidence>
<dbReference type="CDD" id="cd05466">
    <property type="entry name" value="PBP2_LTTR_substrate"/>
    <property type="match status" value="1"/>
</dbReference>
<dbReference type="InterPro" id="IPR036390">
    <property type="entry name" value="WH_DNA-bd_sf"/>
</dbReference>
<feature type="domain" description="HTH lysR-type" evidence="5">
    <location>
        <begin position="9"/>
        <end position="66"/>
    </location>
</feature>
<evidence type="ECO:0000256" key="3">
    <source>
        <dbReference type="ARBA" id="ARBA00023125"/>
    </source>
</evidence>
<dbReference type="Pfam" id="PF03466">
    <property type="entry name" value="LysR_substrate"/>
    <property type="match status" value="1"/>
</dbReference>
<dbReference type="FunFam" id="1.10.10.10:FF:000001">
    <property type="entry name" value="LysR family transcriptional regulator"/>
    <property type="match status" value="1"/>
</dbReference>
<dbReference type="SUPFAM" id="SSF53850">
    <property type="entry name" value="Periplasmic binding protein-like II"/>
    <property type="match status" value="1"/>
</dbReference>
<dbReference type="EMBL" id="CP014546">
    <property type="protein sequence ID" value="AMN81305.1"/>
    <property type="molecule type" value="Genomic_DNA"/>
</dbReference>
<dbReference type="GO" id="GO:0003677">
    <property type="term" value="F:DNA binding"/>
    <property type="evidence" value="ECO:0007669"/>
    <property type="project" value="UniProtKB-KW"/>
</dbReference>
<dbReference type="Gene3D" id="1.10.10.10">
    <property type="entry name" value="Winged helix-like DNA-binding domain superfamily/Winged helix DNA-binding domain"/>
    <property type="match status" value="1"/>
</dbReference>
<dbReference type="InterPro" id="IPR000847">
    <property type="entry name" value="LysR_HTH_N"/>
</dbReference>
<sequence length="311" mass="33371">MPNMISDAFEPYLLRTFVAVCHHGSLSGAAQQAGRAQSALSAQIRRLEELLGQRLLRRTGRGVVPTTEGELLLSYATRILALGETVATRLKERTVMGTVRVGLSEDIAVSALPAALGRLRRASPHVHLDITVDHGDALAERWHDGLLDVAVGVSSVFAADPVHTWNMPLYWVCGIDDEIDPASALDVIVYAEPCAWRRLMFDALLAAGRDFRVTVTSPNIGVIMAAVESGLGVALLPAENIRPDTLRVISLGPSGSQALSVNYGLFAVPRQTDGIRATVDLLSESFHLMTQPRPGGLIPCDTPHPTPAPTQ</sequence>
<accession>A0A127I341</accession>
<dbReference type="RefSeq" id="WP_061448831.1">
    <property type="nucleotide sequence ID" value="NZ_CP014546.1"/>
</dbReference>
<keyword evidence="4" id="KW-0804">Transcription</keyword>